<dbReference type="AlphaFoldDB" id="A0A5D4R8P3"/>
<evidence type="ECO:0000313" key="3">
    <source>
        <dbReference type="Proteomes" id="UP000322139"/>
    </source>
</evidence>
<dbReference type="Pfam" id="PF01882">
    <property type="entry name" value="DUF58"/>
    <property type="match status" value="1"/>
</dbReference>
<dbReference type="InterPro" id="IPR002881">
    <property type="entry name" value="DUF58"/>
</dbReference>
<name>A0A5D4R8P3_9BACI</name>
<reference evidence="2 3" key="1">
    <citation type="submission" date="2019-08" db="EMBL/GenBank/DDBJ databases">
        <title>Bacillus genomes from the desert of Cuatro Cienegas, Coahuila.</title>
        <authorList>
            <person name="Olmedo-Alvarez G."/>
        </authorList>
    </citation>
    <scope>NUCLEOTIDE SEQUENCE [LARGE SCALE GENOMIC DNA]</scope>
    <source>
        <strain evidence="2 3">CH446_14T</strain>
    </source>
</reference>
<dbReference type="Proteomes" id="UP000322139">
    <property type="component" value="Unassembled WGS sequence"/>
</dbReference>
<sequence>MAVSMHKGGGLLSRLQKKRLQVKTKKRGAHKGTRQSSSFGSSLEFSDFRLYQPGDDVRQIDWNVFGRTQKHYIKRFLDEQEISAAVYLDTSSSMQSIDQKWKLAKELAASLCYIALSGGDRLYFASLPSGSKAPLRRKGANYSKQVYAEILQLEGAGINEGYSDHLSRALQKNQQLSILITDTMEPLSGLESAMKRIGAMKQDFWLLQILASEETEPVYSGDIRLVDSESRTSVNVSMNPVIVDGYKKRLEEHGRQLEAACRKYGGQFVPITADTDIQTILLRILPGKGMLN</sequence>
<evidence type="ECO:0000259" key="1">
    <source>
        <dbReference type="Pfam" id="PF01882"/>
    </source>
</evidence>
<dbReference type="PANTHER" id="PTHR33608:SF7">
    <property type="entry name" value="DUF58 DOMAIN-CONTAINING PROTEIN"/>
    <property type="match status" value="1"/>
</dbReference>
<dbReference type="EMBL" id="VTER01000007">
    <property type="protein sequence ID" value="TYS46601.1"/>
    <property type="molecule type" value="Genomic_DNA"/>
</dbReference>
<gene>
    <name evidence="2" type="ORF">FZD51_14070</name>
</gene>
<dbReference type="PANTHER" id="PTHR33608">
    <property type="entry name" value="BLL2464 PROTEIN"/>
    <property type="match status" value="1"/>
</dbReference>
<comment type="caution">
    <text evidence="2">The sequence shown here is derived from an EMBL/GenBank/DDBJ whole genome shotgun (WGS) entry which is preliminary data.</text>
</comment>
<proteinExistence type="predicted"/>
<organism evidence="2 3">
    <name type="scientific">Bacillus infantis</name>
    <dbReference type="NCBI Taxonomy" id="324767"/>
    <lineage>
        <taxon>Bacteria</taxon>
        <taxon>Bacillati</taxon>
        <taxon>Bacillota</taxon>
        <taxon>Bacilli</taxon>
        <taxon>Bacillales</taxon>
        <taxon>Bacillaceae</taxon>
        <taxon>Bacillus</taxon>
    </lineage>
</organism>
<evidence type="ECO:0000313" key="2">
    <source>
        <dbReference type="EMBL" id="TYS46601.1"/>
    </source>
</evidence>
<accession>A0A5D4R8P3</accession>
<feature type="domain" description="DUF58" evidence="1">
    <location>
        <begin position="48"/>
        <end position="254"/>
    </location>
</feature>
<protein>
    <submittedName>
        <fullName evidence="2">DUF58 domain-containing protein</fullName>
    </submittedName>
</protein>